<dbReference type="InterPro" id="IPR013078">
    <property type="entry name" value="His_Pase_superF_clade-1"/>
</dbReference>
<protein>
    <recommendedName>
        <fullName evidence="3">Phosphoglycerate mutase-like protein</fullName>
    </recommendedName>
</protein>
<dbReference type="PANTHER" id="PTHR47821:SF2">
    <property type="entry name" value="PHOSPHOGLYCERATE MUTASE FAMILY PROTEIN"/>
    <property type="match status" value="1"/>
</dbReference>
<evidence type="ECO:0008006" key="3">
    <source>
        <dbReference type="Google" id="ProtNLM"/>
    </source>
</evidence>
<dbReference type="Pfam" id="PF00300">
    <property type="entry name" value="His_Phos_1"/>
    <property type="match status" value="2"/>
</dbReference>
<dbReference type="OrthoDB" id="354304at2759"/>
<dbReference type="Proteomes" id="UP001165085">
    <property type="component" value="Unassembled WGS sequence"/>
</dbReference>
<dbReference type="SUPFAM" id="SSF53254">
    <property type="entry name" value="Phosphoglycerate mutase-like"/>
    <property type="match status" value="1"/>
</dbReference>
<dbReference type="CDD" id="cd07067">
    <property type="entry name" value="HP_PGM_like"/>
    <property type="match status" value="1"/>
</dbReference>
<organism evidence="1 2">
    <name type="scientific">Triparma strigata</name>
    <dbReference type="NCBI Taxonomy" id="1606541"/>
    <lineage>
        <taxon>Eukaryota</taxon>
        <taxon>Sar</taxon>
        <taxon>Stramenopiles</taxon>
        <taxon>Ochrophyta</taxon>
        <taxon>Bolidophyceae</taxon>
        <taxon>Parmales</taxon>
        <taxon>Triparmaceae</taxon>
        <taxon>Triparma</taxon>
    </lineage>
</organism>
<evidence type="ECO:0000313" key="1">
    <source>
        <dbReference type="EMBL" id="GMH64537.1"/>
    </source>
</evidence>
<dbReference type="PANTHER" id="PTHR47821">
    <property type="entry name" value="PHOSPHOGLYCERATE MUTASE FAMILY PROTEIN"/>
    <property type="match status" value="1"/>
</dbReference>
<evidence type="ECO:0000313" key="2">
    <source>
        <dbReference type="Proteomes" id="UP001165085"/>
    </source>
</evidence>
<accession>A0A9W7A7X0</accession>
<reference evidence="2" key="1">
    <citation type="journal article" date="2023" name="Commun. Biol.">
        <title>Genome analysis of Parmales, the sister group of diatoms, reveals the evolutionary specialization of diatoms from phago-mixotrophs to photoautotrophs.</title>
        <authorList>
            <person name="Ban H."/>
            <person name="Sato S."/>
            <person name="Yoshikawa S."/>
            <person name="Yamada K."/>
            <person name="Nakamura Y."/>
            <person name="Ichinomiya M."/>
            <person name="Sato N."/>
            <person name="Blanc-Mathieu R."/>
            <person name="Endo H."/>
            <person name="Kuwata A."/>
            <person name="Ogata H."/>
        </authorList>
    </citation>
    <scope>NUCLEOTIDE SEQUENCE [LARGE SCALE GENOMIC DNA]</scope>
    <source>
        <strain evidence="2">NIES 3701</strain>
    </source>
</reference>
<sequence length="258" mass="28443">MPLDNFPLKNVPTLKNTYILLRHGQSTSNVEGIISSDPSLSNSKKHPLTEDGVGQSFAAGKALYDLVSTPSHQLNPTIQFVSSPFARTRQTTMNAIDGFLSCLDPADDFSLNGQVCDGVSADTLNDATVYTDFFRERFFGKLDGMKLSTYAYVWPVDKMDTINTGFGCESVDEVYERVNKGIALCERRWSQQTVVIVSHADTLQILQTGGARGEGKGGNIGDFSDYRFKNGEVRVLRQGELPEAEKMEPPARWSQGNN</sequence>
<dbReference type="InterPro" id="IPR029033">
    <property type="entry name" value="His_PPase_superfam"/>
</dbReference>
<name>A0A9W7A7X0_9STRA</name>
<proteinExistence type="predicted"/>
<comment type="caution">
    <text evidence="1">The sequence shown here is derived from an EMBL/GenBank/DDBJ whole genome shotgun (WGS) entry which is preliminary data.</text>
</comment>
<dbReference type="PROSITE" id="PS00175">
    <property type="entry name" value="PG_MUTASE"/>
    <property type="match status" value="1"/>
</dbReference>
<dbReference type="EMBL" id="BRXY01000095">
    <property type="protein sequence ID" value="GMH64537.1"/>
    <property type="molecule type" value="Genomic_DNA"/>
</dbReference>
<dbReference type="InterPro" id="IPR001345">
    <property type="entry name" value="PG/BPGM_mutase_AS"/>
</dbReference>
<dbReference type="SMART" id="SM00855">
    <property type="entry name" value="PGAM"/>
    <property type="match status" value="1"/>
</dbReference>
<gene>
    <name evidence="1" type="ORF">TrST_g107</name>
</gene>
<dbReference type="Gene3D" id="3.40.50.1240">
    <property type="entry name" value="Phosphoglycerate mutase-like"/>
    <property type="match status" value="1"/>
</dbReference>
<dbReference type="GO" id="GO:0003824">
    <property type="term" value="F:catalytic activity"/>
    <property type="evidence" value="ECO:0007669"/>
    <property type="project" value="InterPro"/>
</dbReference>
<keyword evidence="2" id="KW-1185">Reference proteome</keyword>
<dbReference type="AlphaFoldDB" id="A0A9W7A7X0"/>